<proteinExistence type="predicted"/>
<evidence type="ECO:0000313" key="1">
    <source>
        <dbReference type="EMBL" id="OHT92505.1"/>
    </source>
</evidence>
<organism evidence="1 2">
    <name type="scientific">Mycobacterium syngnathidarum</name>
    <dbReference type="NCBI Taxonomy" id="1908205"/>
    <lineage>
        <taxon>Bacteria</taxon>
        <taxon>Bacillati</taxon>
        <taxon>Actinomycetota</taxon>
        <taxon>Actinomycetes</taxon>
        <taxon>Mycobacteriales</taxon>
        <taxon>Mycobacteriaceae</taxon>
        <taxon>Mycobacterium</taxon>
    </lineage>
</organism>
<accession>A0A1S1JV72</accession>
<dbReference type="InterPro" id="IPR011989">
    <property type="entry name" value="ARM-like"/>
</dbReference>
<dbReference type="AlphaFoldDB" id="A0A1S1JV72"/>
<protein>
    <recommendedName>
        <fullName evidence="3">HEAT repeat domain-containing protein</fullName>
    </recommendedName>
</protein>
<sequence>MEHLPARYKDGQRGFDRRIMEELAAVGVPCYTLGDLSNRVRTIPQGIPIFIDWLTHLEERIPGPETPHRESIRAGLIRNLNDLAARGNSAAIEALVAQLRRQPPMRSGLIGYATVALARIATKRDFALIAELIDELRPQGAAAGPLIEYLGKVKTDEARDLALRFLDTFTYFSIRALIQMKAHGVRARIEPYLTHSDASIRKEARRAMERLPE</sequence>
<dbReference type="Gene3D" id="1.25.10.10">
    <property type="entry name" value="Leucine-rich Repeat Variant"/>
    <property type="match status" value="1"/>
</dbReference>
<reference evidence="1 2" key="1">
    <citation type="submission" date="2016-10" db="EMBL/GenBank/DDBJ databases">
        <title>Evaluation of Human, Animal and Environmental Mycobacterium chelonae Isolates by Core Genome Phylogenomic Analysis, Targeted Gene Comparison, and Anti-microbial Susceptibility Patterns: A Tale of Mistaken Identities.</title>
        <authorList>
            <person name="Fogelson S.B."/>
            <person name="Camus A.C."/>
            <person name="Lorenz W."/>
            <person name="Vasireddy R."/>
            <person name="Vasireddy S."/>
            <person name="Smith T."/>
            <person name="Brown-Elliott B.A."/>
            <person name="Wallace R.J.Jr."/>
            <person name="Hasan N.A."/>
            <person name="Reischl U."/>
            <person name="Sanchez S."/>
        </authorList>
    </citation>
    <scope>NUCLEOTIDE SEQUENCE [LARGE SCALE GENOMIC DNA]</scope>
    <source>
        <strain evidence="1 2">24999</strain>
    </source>
</reference>
<name>A0A1S1JV72_9MYCO</name>
<keyword evidence="2" id="KW-1185">Reference proteome</keyword>
<dbReference type="STRING" id="1908205.BKG60_05060"/>
<gene>
    <name evidence="1" type="ORF">BKG61_24250</name>
</gene>
<comment type="caution">
    <text evidence="1">The sequence shown here is derived from an EMBL/GenBank/DDBJ whole genome shotgun (WGS) entry which is preliminary data.</text>
</comment>
<dbReference type="Proteomes" id="UP000179636">
    <property type="component" value="Unassembled WGS sequence"/>
</dbReference>
<evidence type="ECO:0000313" key="2">
    <source>
        <dbReference type="Proteomes" id="UP000179636"/>
    </source>
</evidence>
<accession>A0A1Q9WG30</accession>
<dbReference type="EMBL" id="MLHV01000029">
    <property type="protein sequence ID" value="OHT92505.1"/>
    <property type="molecule type" value="Genomic_DNA"/>
</dbReference>
<evidence type="ECO:0008006" key="3">
    <source>
        <dbReference type="Google" id="ProtNLM"/>
    </source>
</evidence>